<dbReference type="InterPro" id="IPR013083">
    <property type="entry name" value="Znf_RING/FYVE/PHD"/>
</dbReference>
<dbReference type="InterPro" id="IPR011011">
    <property type="entry name" value="Znf_FYVE_PHD"/>
</dbReference>
<dbReference type="Pfam" id="PF25298">
    <property type="entry name" value="Baculo_FP_2nd"/>
    <property type="match status" value="1"/>
</dbReference>
<dbReference type="Gene3D" id="3.30.40.10">
    <property type="entry name" value="Zinc/RING finger domain, C3HC4 (zinc finger)"/>
    <property type="match status" value="1"/>
</dbReference>
<dbReference type="Proteomes" id="UP000037510">
    <property type="component" value="Unassembled WGS sequence"/>
</dbReference>
<reference evidence="3 4" key="1">
    <citation type="journal article" date="2015" name="Genome Biol. Evol.">
        <title>The genome of winter moth (Operophtera brumata) provides a genomic perspective on sexual dimorphism and phenology.</title>
        <authorList>
            <person name="Derks M.F."/>
            <person name="Smit S."/>
            <person name="Salis L."/>
            <person name="Schijlen E."/>
            <person name="Bossers A."/>
            <person name="Mateman C."/>
            <person name="Pijl A.S."/>
            <person name="de Ridder D."/>
            <person name="Groenen M.A."/>
            <person name="Visser M.E."/>
            <person name="Megens H.J."/>
        </authorList>
    </citation>
    <scope>NUCLEOTIDE SEQUENCE [LARGE SCALE GENOMIC DNA]</scope>
    <source>
        <strain evidence="3">WM2013NL</strain>
        <tissue evidence="3">Head and thorax</tissue>
    </source>
</reference>
<gene>
    <name evidence="3" type="ORF">OBRU01_24546</name>
</gene>
<dbReference type="EMBL" id="JTDY01009085">
    <property type="protein sequence ID" value="KOB64118.1"/>
    <property type="molecule type" value="Genomic_DNA"/>
</dbReference>
<dbReference type="AlphaFoldDB" id="A0A0L7KL91"/>
<evidence type="ECO:0000256" key="1">
    <source>
        <dbReference type="SAM" id="Coils"/>
    </source>
</evidence>
<evidence type="ECO:0000313" key="4">
    <source>
        <dbReference type="Proteomes" id="UP000037510"/>
    </source>
</evidence>
<feature type="domain" description="FP protein C-terminal" evidence="2">
    <location>
        <begin position="300"/>
        <end position="350"/>
    </location>
</feature>
<dbReference type="InterPro" id="IPR057251">
    <property type="entry name" value="FP_C"/>
</dbReference>
<evidence type="ECO:0000313" key="3">
    <source>
        <dbReference type="EMBL" id="KOB64118.1"/>
    </source>
</evidence>
<protein>
    <submittedName>
        <fullName evidence="3">Zinc finger DNA binding protein</fullName>
    </submittedName>
</protein>
<evidence type="ECO:0000259" key="2">
    <source>
        <dbReference type="Pfam" id="PF25298"/>
    </source>
</evidence>
<feature type="coiled-coil region" evidence="1">
    <location>
        <begin position="142"/>
        <end position="190"/>
    </location>
</feature>
<comment type="caution">
    <text evidence="3">The sequence shown here is derived from an EMBL/GenBank/DDBJ whole genome shotgun (WGS) entry which is preliminary data.</text>
</comment>
<sequence length="357" mass="40072">MVKCGACGKYLKGGVVCPKCKSHSHNECVMVPVGAQVDDSWRCAECQNKVPKGRNPSTPVRVAGDSYVAQDPLMVQDEEPLASDDAASNISAEFNVMEFQLSMRALREELFKELKFFKEEVHTLCSELREFRLEMADFRVSLAGVNARVDGFEQRLEAVEQRRAGPEVEVAELERTVAQLKIELNERDQEALQSDLEIGHLPEEKGESVLHAVTVLAAKLGVTLEARDVVYAERVGVTQGAGAEGEVRRERRVVVRLARRHLRDQLLQAARVRRTLTASDAGCATAAVAGPRIFLNERLTRANRQLFHRVREECRKLQWRFSWTKRGRIYARQADGKQAYPIRSEADLLRVFGSGSV</sequence>
<keyword evidence="4" id="KW-1185">Reference proteome</keyword>
<organism evidence="3 4">
    <name type="scientific">Operophtera brumata</name>
    <name type="common">Winter moth</name>
    <name type="synonym">Phalaena brumata</name>
    <dbReference type="NCBI Taxonomy" id="104452"/>
    <lineage>
        <taxon>Eukaryota</taxon>
        <taxon>Metazoa</taxon>
        <taxon>Ecdysozoa</taxon>
        <taxon>Arthropoda</taxon>
        <taxon>Hexapoda</taxon>
        <taxon>Insecta</taxon>
        <taxon>Pterygota</taxon>
        <taxon>Neoptera</taxon>
        <taxon>Endopterygota</taxon>
        <taxon>Lepidoptera</taxon>
        <taxon>Glossata</taxon>
        <taxon>Ditrysia</taxon>
        <taxon>Geometroidea</taxon>
        <taxon>Geometridae</taxon>
        <taxon>Larentiinae</taxon>
        <taxon>Operophtera</taxon>
    </lineage>
</organism>
<proteinExistence type="predicted"/>
<dbReference type="SUPFAM" id="SSF57903">
    <property type="entry name" value="FYVE/PHD zinc finger"/>
    <property type="match status" value="1"/>
</dbReference>
<keyword evidence="1" id="KW-0175">Coiled coil</keyword>
<name>A0A0L7KL91_OPEBR</name>
<accession>A0A0L7KL91</accession>